<keyword evidence="3" id="KW-0858">Xylan degradation</keyword>
<dbReference type="PANTHER" id="PTHR38050">
    <property type="match status" value="1"/>
</dbReference>
<keyword evidence="2" id="KW-0964">Secreted</keyword>
<reference evidence="10 11" key="1">
    <citation type="submission" date="2014-01" db="EMBL/GenBank/DDBJ databases">
        <title>Complete genome sequence of ionizing-radiation resistance bacterium Hymenobacter swuensis DY53.</title>
        <authorList>
            <person name="Jung J.-H."/>
            <person name="Jeong S.-W."/>
            <person name="Joe M.-H."/>
            <person name="Cho y.-j."/>
            <person name="Kim M.-K."/>
            <person name="Lim S.-Y."/>
        </authorList>
    </citation>
    <scope>NUCLEOTIDE SEQUENCE [LARGE SCALE GENOMIC DNA]</scope>
    <source>
        <strain evidence="10 11">DY53</strain>
    </source>
</reference>
<evidence type="ECO:0000256" key="3">
    <source>
        <dbReference type="ARBA" id="ARBA00022651"/>
    </source>
</evidence>
<dbReference type="ESTHER" id="9bact-w8esp2">
    <property type="family name" value="Esterase_phb"/>
</dbReference>
<dbReference type="Pfam" id="PF10503">
    <property type="entry name" value="Esterase_PHB"/>
    <property type="match status" value="1"/>
</dbReference>
<evidence type="ECO:0000256" key="5">
    <source>
        <dbReference type="ARBA" id="ARBA00022801"/>
    </source>
</evidence>
<evidence type="ECO:0000256" key="8">
    <source>
        <dbReference type="SAM" id="SignalP"/>
    </source>
</evidence>
<dbReference type="PATRIC" id="fig|1227739.3.peg.837"/>
<dbReference type="InterPro" id="IPR043595">
    <property type="entry name" value="FaeB/C/D"/>
</dbReference>
<feature type="domain" description="Secretion system C-terminal sorting" evidence="9">
    <location>
        <begin position="312"/>
        <end position="375"/>
    </location>
</feature>
<dbReference type="eggNOG" id="COG3509">
    <property type="taxonomic scope" value="Bacteria"/>
</dbReference>
<keyword evidence="6" id="KW-0119">Carbohydrate metabolism</keyword>
<evidence type="ECO:0000256" key="1">
    <source>
        <dbReference type="ARBA" id="ARBA00004613"/>
    </source>
</evidence>
<dbReference type="Proteomes" id="UP000019423">
    <property type="component" value="Chromosome"/>
</dbReference>
<dbReference type="AlphaFoldDB" id="W8ESP2"/>
<gene>
    <name evidence="10" type="ORF">Hsw_0579</name>
</gene>
<dbReference type="KEGG" id="hsw:Hsw_0579"/>
<dbReference type="EMBL" id="CP007145">
    <property type="protein sequence ID" value="AHJ96174.1"/>
    <property type="molecule type" value="Genomic_DNA"/>
</dbReference>
<evidence type="ECO:0000256" key="4">
    <source>
        <dbReference type="ARBA" id="ARBA00022729"/>
    </source>
</evidence>
<organism evidence="10 11">
    <name type="scientific">Hymenobacter swuensis DY53</name>
    <dbReference type="NCBI Taxonomy" id="1227739"/>
    <lineage>
        <taxon>Bacteria</taxon>
        <taxon>Pseudomonadati</taxon>
        <taxon>Bacteroidota</taxon>
        <taxon>Cytophagia</taxon>
        <taxon>Cytophagales</taxon>
        <taxon>Hymenobacteraceae</taxon>
        <taxon>Hymenobacter</taxon>
    </lineage>
</organism>
<sequence length="387" mass="41813">MLKRILSLLTVALLPNLISAQTTVTGTIRFGGTVRDYRLYVPRAYTGAQPVPLLLNLHGYGSNNVEQEQYGDFRTIADTANFLVLHPNGTVDAAGNRFWNNFVPPGSGGPDDVAFLAALLDSVSARYRVEPSRVYSTGMSNGGFMSYELACQLSGRIAAIASVTGSMVASRLDACAPSRPVPVLQIHGTEDSLVPYLGNGFFLPIPTVLSSWVQRNGCNPTPIITPVPDANPNDGSTAERQLYTGGRNGSVVELYRIIGGGHTWPGAPINTGVTNRDINASREIWRFLRPYRLSGLVTTAREALEQQFSVTPNPARDQVTLRFGTTGLQPAQVQVTDAVGRVVAVKSQRANDGSLRLSTESWAPGVYWVRVVVGGQPLYRRLLKSAE</sequence>
<dbReference type="OrthoDB" id="9764953at2"/>
<keyword evidence="11" id="KW-1185">Reference proteome</keyword>
<evidence type="ECO:0000256" key="2">
    <source>
        <dbReference type="ARBA" id="ARBA00022525"/>
    </source>
</evidence>
<proteinExistence type="predicted"/>
<dbReference type="InterPro" id="IPR010126">
    <property type="entry name" value="Esterase_phb"/>
</dbReference>
<dbReference type="HOGENOM" id="CLU_027551_4_0_10"/>
<evidence type="ECO:0000259" key="9">
    <source>
        <dbReference type="Pfam" id="PF18962"/>
    </source>
</evidence>
<dbReference type="Pfam" id="PF18962">
    <property type="entry name" value="Por_Secre_tail"/>
    <property type="match status" value="1"/>
</dbReference>
<dbReference type="GO" id="GO:0030600">
    <property type="term" value="F:feruloyl esterase activity"/>
    <property type="evidence" value="ECO:0007669"/>
    <property type="project" value="InterPro"/>
</dbReference>
<keyword evidence="5" id="KW-0378">Hydrolase</keyword>
<dbReference type="SUPFAM" id="SSF53474">
    <property type="entry name" value="alpha/beta-Hydrolases"/>
    <property type="match status" value="1"/>
</dbReference>
<evidence type="ECO:0000256" key="6">
    <source>
        <dbReference type="ARBA" id="ARBA00023277"/>
    </source>
</evidence>
<dbReference type="STRING" id="1227739.Hsw_0579"/>
<dbReference type="InterPro" id="IPR029058">
    <property type="entry name" value="AB_hydrolase_fold"/>
</dbReference>
<dbReference type="Gene3D" id="3.40.50.1820">
    <property type="entry name" value="alpha/beta hydrolase"/>
    <property type="match status" value="1"/>
</dbReference>
<dbReference type="PANTHER" id="PTHR38050:SF2">
    <property type="entry name" value="FERULOYL ESTERASE C-RELATED"/>
    <property type="match status" value="1"/>
</dbReference>
<name>W8ESP2_9BACT</name>
<dbReference type="GO" id="GO:0045493">
    <property type="term" value="P:xylan catabolic process"/>
    <property type="evidence" value="ECO:0007669"/>
    <property type="project" value="UniProtKB-KW"/>
</dbReference>
<keyword evidence="7" id="KW-0624">Polysaccharide degradation</keyword>
<keyword evidence="4 8" id="KW-0732">Signal</keyword>
<feature type="signal peptide" evidence="8">
    <location>
        <begin position="1"/>
        <end position="20"/>
    </location>
</feature>
<dbReference type="GO" id="GO:0005576">
    <property type="term" value="C:extracellular region"/>
    <property type="evidence" value="ECO:0007669"/>
    <property type="project" value="UniProtKB-SubCell"/>
</dbReference>
<evidence type="ECO:0000313" key="11">
    <source>
        <dbReference type="Proteomes" id="UP000019423"/>
    </source>
</evidence>
<dbReference type="RefSeq" id="WP_052346103.1">
    <property type="nucleotide sequence ID" value="NZ_CP007145.1"/>
</dbReference>
<protein>
    <recommendedName>
        <fullName evidence="9">Secretion system C-terminal sorting domain-containing protein</fullName>
    </recommendedName>
</protein>
<dbReference type="NCBIfam" id="TIGR04183">
    <property type="entry name" value="Por_Secre_tail"/>
    <property type="match status" value="1"/>
</dbReference>
<evidence type="ECO:0000313" key="10">
    <source>
        <dbReference type="EMBL" id="AHJ96174.1"/>
    </source>
</evidence>
<comment type="subcellular location">
    <subcellularLocation>
        <location evidence="1">Secreted</location>
    </subcellularLocation>
</comment>
<feature type="chain" id="PRO_5004910913" description="Secretion system C-terminal sorting domain-containing protein" evidence="8">
    <location>
        <begin position="21"/>
        <end position="387"/>
    </location>
</feature>
<accession>W8ESP2</accession>
<evidence type="ECO:0000256" key="7">
    <source>
        <dbReference type="ARBA" id="ARBA00023326"/>
    </source>
</evidence>
<dbReference type="InterPro" id="IPR026444">
    <property type="entry name" value="Secre_tail"/>
</dbReference>